<keyword evidence="2" id="KW-1185">Reference proteome</keyword>
<gene>
    <name evidence="1" type="ORF">EPUS_08347</name>
</gene>
<organism evidence="1 2">
    <name type="scientific">Endocarpon pusillum (strain Z07020 / HMAS-L-300199)</name>
    <name type="common">Lichen-forming fungus</name>
    <dbReference type="NCBI Taxonomy" id="1263415"/>
    <lineage>
        <taxon>Eukaryota</taxon>
        <taxon>Fungi</taxon>
        <taxon>Dikarya</taxon>
        <taxon>Ascomycota</taxon>
        <taxon>Pezizomycotina</taxon>
        <taxon>Eurotiomycetes</taxon>
        <taxon>Chaetothyriomycetidae</taxon>
        <taxon>Verrucariales</taxon>
        <taxon>Verrucariaceae</taxon>
        <taxon>Endocarpon</taxon>
    </lineage>
</organism>
<protein>
    <submittedName>
        <fullName evidence="1">Uncharacterized protein</fullName>
    </submittedName>
</protein>
<dbReference type="GeneID" id="19243197"/>
<evidence type="ECO:0000313" key="1">
    <source>
        <dbReference type="EMBL" id="ERF70789.1"/>
    </source>
</evidence>
<dbReference type="EMBL" id="KE721288">
    <property type="protein sequence ID" value="ERF70789.1"/>
    <property type="molecule type" value="Genomic_DNA"/>
</dbReference>
<dbReference type="eggNOG" id="ENOG502TAQH">
    <property type="taxonomic scope" value="Eukaryota"/>
</dbReference>
<proteinExistence type="predicted"/>
<dbReference type="OMA" id="YHLELYG"/>
<dbReference type="AlphaFoldDB" id="U1HP19"/>
<sequence length="377" mass="43523">MKTLFALLRASPRYLQVYRTSKQTVLSHITWNQITPVVVPIALAALQQQEHRATQNNHGTLCETLENARQTTMRKSYEIPLETSRMLLQFHENVEFFISDFVVSRLPIIENYLYPETSHLSTKASWYGAASPKIGRALSQTEYSRLARAFYHLELYGSLFSRLDAEEDDTSVSEQSCDFLQSLKDWELEELLCVRDYLIERLTEYLNQVEDDFMQGFLEDEPHIIETAGPDSRWNNVDWFFSDDAHGQFQEGWLQGCLSRGLEEIRAILTADTSEARFDALGSTDLAPNPFGRALEALPTKLSPWRTCCSGNDCKNAKYIDDAEKHNAAWSWAIKGRRHPRSFPDYANNPSYTGLRRWGYMIWDYERLESLGILSQE</sequence>
<dbReference type="RefSeq" id="XP_007803570.1">
    <property type="nucleotide sequence ID" value="XM_007805379.1"/>
</dbReference>
<evidence type="ECO:0000313" key="2">
    <source>
        <dbReference type="Proteomes" id="UP000019373"/>
    </source>
</evidence>
<name>U1HP19_ENDPU</name>
<dbReference type="OrthoDB" id="4200957at2759"/>
<dbReference type="HOGENOM" id="CLU_047021_1_0_1"/>
<accession>U1HP19</accession>
<dbReference type="Proteomes" id="UP000019373">
    <property type="component" value="Unassembled WGS sequence"/>
</dbReference>
<reference evidence="2" key="1">
    <citation type="journal article" date="2014" name="BMC Genomics">
        <title>Genome characteristics reveal the impact of lichenization on lichen-forming fungus Endocarpon pusillum Hedwig (Verrucariales, Ascomycota).</title>
        <authorList>
            <person name="Wang Y.-Y."/>
            <person name="Liu B."/>
            <person name="Zhang X.-Y."/>
            <person name="Zhou Q.-M."/>
            <person name="Zhang T."/>
            <person name="Li H."/>
            <person name="Yu Y.-F."/>
            <person name="Zhang X.-L."/>
            <person name="Hao X.-Y."/>
            <person name="Wang M."/>
            <person name="Wang L."/>
            <person name="Wei J.-C."/>
        </authorList>
    </citation>
    <scope>NUCLEOTIDE SEQUENCE [LARGE SCALE GENOMIC DNA]</scope>
    <source>
        <strain evidence="2">Z07020 / HMAS-L-300199</strain>
    </source>
</reference>